<feature type="region of interest" description="Disordered" evidence="7">
    <location>
        <begin position="557"/>
        <end position="595"/>
    </location>
</feature>
<dbReference type="InterPro" id="IPR049318">
    <property type="entry name" value="GCIP_C"/>
</dbReference>
<gene>
    <name evidence="10" type="ORF">RJ639_014193</name>
</gene>
<evidence type="ECO:0000256" key="1">
    <source>
        <dbReference type="ARBA" id="ARBA00004123"/>
    </source>
</evidence>
<dbReference type="PANTHER" id="PTHR15492:SF1">
    <property type="entry name" value="CYCLIN-D1-BINDING PROTEIN 1"/>
    <property type="match status" value="1"/>
</dbReference>
<evidence type="ECO:0000256" key="2">
    <source>
        <dbReference type="ARBA" id="ARBA00004496"/>
    </source>
</evidence>
<dbReference type="Gene3D" id="1.20.1410.10">
    <property type="entry name" value="I/LWEQ domain"/>
    <property type="match status" value="2"/>
</dbReference>
<evidence type="ECO:0000256" key="3">
    <source>
        <dbReference type="ARBA" id="ARBA00008940"/>
    </source>
</evidence>
<dbReference type="Pfam" id="PF20936">
    <property type="entry name" value="GCIP_C"/>
    <property type="match status" value="2"/>
</dbReference>
<evidence type="ECO:0000256" key="4">
    <source>
        <dbReference type="ARBA" id="ARBA00022490"/>
    </source>
</evidence>
<name>A0AA89AQP6_9ASTE</name>
<feature type="domain" description="Cyclin-D1-binding protein 1-like C-terminal" evidence="9">
    <location>
        <begin position="235"/>
        <end position="340"/>
    </location>
</feature>
<evidence type="ECO:0000256" key="7">
    <source>
        <dbReference type="SAM" id="MobiDB-lite"/>
    </source>
</evidence>
<accession>A0AA89AQP6</accession>
<dbReference type="GO" id="GO:0005634">
    <property type="term" value="C:nucleus"/>
    <property type="evidence" value="ECO:0007669"/>
    <property type="project" value="UniProtKB-SubCell"/>
</dbReference>
<protein>
    <submittedName>
        <fullName evidence="10">Uncharacterized protein</fullName>
    </submittedName>
</protein>
<evidence type="ECO:0000313" key="10">
    <source>
        <dbReference type="EMBL" id="KAK3008866.1"/>
    </source>
</evidence>
<dbReference type="EMBL" id="JAVXUP010001710">
    <property type="protein sequence ID" value="KAK3008866.1"/>
    <property type="molecule type" value="Genomic_DNA"/>
</dbReference>
<keyword evidence="6" id="KW-0131">Cell cycle</keyword>
<evidence type="ECO:0000256" key="6">
    <source>
        <dbReference type="ARBA" id="ARBA00023306"/>
    </source>
</evidence>
<dbReference type="GO" id="GO:0005737">
    <property type="term" value="C:cytoplasm"/>
    <property type="evidence" value="ECO:0007669"/>
    <property type="project" value="UniProtKB-SubCell"/>
</dbReference>
<proteinExistence type="inferred from homology"/>
<evidence type="ECO:0000259" key="9">
    <source>
        <dbReference type="Pfam" id="PF20936"/>
    </source>
</evidence>
<dbReference type="InterPro" id="IPR026907">
    <property type="entry name" value="GCIP-like"/>
</dbReference>
<feature type="compositionally biased region" description="Acidic residues" evidence="7">
    <location>
        <begin position="578"/>
        <end position="588"/>
    </location>
</feature>
<evidence type="ECO:0000256" key="5">
    <source>
        <dbReference type="ARBA" id="ARBA00023242"/>
    </source>
</evidence>
<keyword evidence="5" id="KW-0539">Nucleus</keyword>
<feature type="region of interest" description="Disordered" evidence="7">
    <location>
        <begin position="213"/>
        <end position="248"/>
    </location>
</feature>
<comment type="caution">
    <text evidence="10">The sequence shown here is derived from an EMBL/GenBank/DDBJ whole genome shotgun (WGS) entry which is preliminary data.</text>
</comment>
<dbReference type="PANTHER" id="PTHR15492">
    <property type="entry name" value="CYCLIN D1-BINDING PROTEIN 1"/>
    <property type="match status" value="1"/>
</dbReference>
<feature type="domain" description="Cyclin-D1-binding protein 1-like N-terminal" evidence="8">
    <location>
        <begin position="42"/>
        <end position="213"/>
    </location>
</feature>
<feature type="domain" description="Cyclin-D1-binding protein 1-like C-terminal" evidence="9">
    <location>
        <begin position="581"/>
        <end position="687"/>
    </location>
</feature>
<evidence type="ECO:0000313" key="11">
    <source>
        <dbReference type="Proteomes" id="UP001188597"/>
    </source>
</evidence>
<comment type="similarity">
    <text evidence="3">Belongs to the CCNDBP1 family.</text>
</comment>
<dbReference type="InterPro" id="IPR049317">
    <property type="entry name" value="GCIP-like_N"/>
</dbReference>
<dbReference type="Proteomes" id="UP001188597">
    <property type="component" value="Unassembled WGS sequence"/>
</dbReference>
<feature type="domain" description="Cyclin-D1-binding protein 1-like N-terminal" evidence="8">
    <location>
        <begin position="418"/>
        <end position="560"/>
    </location>
</feature>
<reference evidence="10" key="1">
    <citation type="submission" date="2022-12" db="EMBL/GenBank/DDBJ databases">
        <title>Draft genome assemblies for two species of Escallonia (Escalloniales).</title>
        <authorList>
            <person name="Chanderbali A."/>
            <person name="Dervinis C."/>
            <person name="Anghel I."/>
            <person name="Soltis D."/>
            <person name="Soltis P."/>
            <person name="Zapata F."/>
        </authorList>
    </citation>
    <scope>NUCLEOTIDE SEQUENCE</scope>
    <source>
        <strain evidence="10">UCBG64.0493</strain>
        <tissue evidence="10">Leaf</tissue>
    </source>
</reference>
<sequence length="738" mass="80118">MGKGSRERLSRILNEHLNAVHETFQLWDQTPASSPDKVSWNDVIKLGEQVSKQATMVGMLWTGEAPETKVLEENMASYFNLLQGFLLHSHASTVGAGPTLSSCIYASVKQVVDCSFILLKESVSSYVQHLSSIGTRTLALDRCQIDIGVSSPESESRSKDQKLSIPQLVGAVWDACSALKKTPTTNVTAIGRAMTQVAVSMKDVLREMKELKPASEWADEASDEASRQAESQANDGDDSSEGDLGNDMSPEEMKIAKLAIGVMSETLVVTKELIRSITGLLKYESLDNSVNFLNSMERLLKLCQGIGVQMDELGACLYPPQELPTIKAASEKICSHLDKMKVELDNLDGSSEAFVQACTVLRKSMRQLESQLGYPDATDLVPALENLGVGNHEISWICIQLWDQAPASSLDKVGWNDVINLGEQVSKQATMAGMLWTGETPETKVLEENIASYFNLLQGFLLHSHSSMVGAGPTLSSCIYASVKQVVSCSSMLWKESVASYESRSKDQKLSIPRLVGTVWDACSALKKTPTTNVTAIGRAMTQVAVSTKDVLREMKELESASEQADEASDEASIQAESEPDDSDDSSEGDLGKDLSPEEMKIAQLAISVTSETLEVTKELIRCISGLLEHENLENIVHSLNSLERLLKHCQGTGVLIDELGACVYPPQELPAIKATSEDICSTVDEMKVELDILDSSSEAFVQACSALRSSMRQLESEVGCSDATDLVPALEKLAVGN</sequence>
<comment type="subcellular location">
    <subcellularLocation>
        <location evidence="2">Cytoplasm</location>
    </subcellularLocation>
    <subcellularLocation>
        <location evidence="1">Nucleus</location>
    </subcellularLocation>
</comment>
<dbReference type="Pfam" id="PF13324">
    <property type="entry name" value="GCIP_N"/>
    <property type="match status" value="2"/>
</dbReference>
<evidence type="ECO:0000259" key="8">
    <source>
        <dbReference type="Pfam" id="PF13324"/>
    </source>
</evidence>
<keyword evidence="11" id="KW-1185">Reference proteome</keyword>
<organism evidence="10 11">
    <name type="scientific">Escallonia herrerae</name>
    <dbReference type="NCBI Taxonomy" id="1293975"/>
    <lineage>
        <taxon>Eukaryota</taxon>
        <taxon>Viridiplantae</taxon>
        <taxon>Streptophyta</taxon>
        <taxon>Embryophyta</taxon>
        <taxon>Tracheophyta</taxon>
        <taxon>Spermatophyta</taxon>
        <taxon>Magnoliopsida</taxon>
        <taxon>eudicotyledons</taxon>
        <taxon>Gunneridae</taxon>
        <taxon>Pentapetalae</taxon>
        <taxon>asterids</taxon>
        <taxon>campanulids</taxon>
        <taxon>Escalloniales</taxon>
        <taxon>Escalloniaceae</taxon>
        <taxon>Escallonia</taxon>
    </lineage>
</organism>
<keyword evidence="4" id="KW-0963">Cytoplasm</keyword>
<dbReference type="AlphaFoldDB" id="A0AA89AQP6"/>